<dbReference type="InterPro" id="IPR000711">
    <property type="entry name" value="ATPase_OSCP/dsu"/>
</dbReference>
<keyword evidence="4" id="KW-0406">Ion transport</keyword>
<proteinExistence type="predicted"/>
<comment type="subcellular location">
    <subcellularLocation>
        <location evidence="1">Membrane</location>
    </subcellularLocation>
</comment>
<dbReference type="GO" id="GO:0016020">
    <property type="term" value="C:membrane"/>
    <property type="evidence" value="ECO:0007669"/>
    <property type="project" value="UniProtKB-SubCell"/>
</dbReference>
<protein>
    <submittedName>
        <fullName evidence="7">ATP synthase subunit delta</fullName>
    </submittedName>
</protein>
<dbReference type="GO" id="GO:0046933">
    <property type="term" value="F:proton-transporting ATP synthase activity, rotational mechanism"/>
    <property type="evidence" value="ECO:0007669"/>
    <property type="project" value="InterPro"/>
</dbReference>
<evidence type="ECO:0000256" key="4">
    <source>
        <dbReference type="ARBA" id="ARBA00023065"/>
    </source>
</evidence>
<reference evidence="7 8" key="1">
    <citation type="submission" date="2018-06" db="EMBL/GenBank/DDBJ databases">
        <title>Draft Genome Sequence of a Novel Marine Bacterium Related to the Verrucomicrobia.</title>
        <authorList>
            <person name="Vosseberg J."/>
            <person name="Martijn J."/>
            <person name="Ettema T.J.G."/>
        </authorList>
    </citation>
    <scope>NUCLEOTIDE SEQUENCE [LARGE SCALE GENOMIC DNA]</scope>
    <source>
        <strain evidence="7">TARA_B100001123</strain>
    </source>
</reference>
<evidence type="ECO:0000313" key="8">
    <source>
        <dbReference type="Proteomes" id="UP000247465"/>
    </source>
</evidence>
<evidence type="ECO:0000256" key="2">
    <source>
        <dbReference type="ARBA" id="ARBA00022448"/>
    </source>
</evidence>
<evidence type="ECO:0000313" key="7">
    <source>
        <dbReference type="EMBL" id="AWT60755.1"/>
    </source>
</evidence>
<dbReference type="EMBL" id="CP029803">
    <property type="protein sequence ID" value="AWT60755.1"/>
    <property type="molecule type" value="Genomic_DNA"/>
</dbReference>
<keyword evidence="2" id="KW-0813">Transport</keyword>
<evidence type="ECO:0000256" key="3">
    <source>
        <dbReference type="ARBA" id="ARBA00022781"/>
    </source>
</evidence>
<keyword evidence="6" id="KW-0066">ATP synthesis</keyword>
<evidence type="ECO:0000256" key="5">
    <source>
        <dbReference type="ARBA" id="ARBA00023136"/>
    </source>
</evidence>
<name>A0A2Z4AGI5_9BACT</name>
<sequence length="140" mass="15692">MIADQALKDFARKLVELSLGNDGRLSDERVQGVLQVLRERPPSNLKPTFHFLHIKVLKLYLYYVKQEIRNSEAVVEHAGCISSEIFESIEHMLSTRYGRVITSQRHENPNLIAGVRVSIADDVFESSIAGNLTGLSGKAE</sequence>
<dbReference type="Pfam" id="PF00213">
    <property type="entry name" value="OSCP"/>
    <property type="match status" value="1"/>
</dbReference>
<organism evidence="7 8">
    <name type="scientific">Candidatus Moanibacter tarae</name>
    <dbReference type="NCBI Taxonomy" id="2200854"/>
    <lineage>
        <taxon>Bacteria</taxon>
        <taxon>Pseudomonadati</taxon>
        <taxon>Verrucomicrobiota</taxon>
        <taxon>Opitutia</taxon>
        <taxon>Puniceicoccales</taxon>
        <taxon>Puniceicoccales incertae sedis</taxon>
        <taxon>Candidatus Moanibacter</taxon>
    </lineage>
</organism>
<dbReference type="Proteomes" id="UP000247465">
    <property type="component" value="Chromosome"/>
</dbReference>
<evidence type="ECO:0000256" key="6">
    <source>
        <dbReference type="ARBA" id="ARBA00023310"/>
    </source>
</evidence>
<accession>A0A2Z4AGI5</accession>
<dbReference type="AlphaFoldDB" id="A0A2Z4AGI5"/>
<gene>
    <name evidence="7" type="primary">atpD_2</name>
    <name evidence="7" type="ORF">DF168_01975</name>
</gene>
<evidence type="ECO:0000256" key="1">
    <source>
        <dbReference type="ARBA" id="ARBA00004370"/>
    </source>
</evidence>
<dbReference type="KEGG" id="mtar:DF168_01975"/>
<keyword evidence="3" id="KW-0375">Hydrogen ion transport</keyword>
<keyword evidence="5" id="KW-0472">Membrane</keyword>